<dbReference type="Gene3D" id="1.20.5.4130">
    <property type="match status" value="1"/>
</dbReference>
<dbReference type="GO" id="GO:0006952">
    <property type="term" value="P:defense response"/>
    <property type="evidence" value="ECO:0007669"/>
    <property type="project" value="UniProtKB-KW"/>
</dbReference>
<evidence type="ECO:0000313" key="11">
    <source>
        <dbReference type="Proteomes" id="UP001159364"/>
    </source>
</evidence>
<feature type="domain" description="Disease resistance N-terminal" evidence="7">
    <location>
        <begin position="11"/>
        <end position="102"/>
    </location>
</feature>
<dbReference type="FunFam" id="3.40.50.300:FF:001091">
    <property type="entry name" value="Probable disease resistance protein At1g61300"/>
    <property type="match status" value="1"/>
</dbReference>
<name>A0AAV8SZW0_9ROSI</name>
<evidence type="ECO:0008006" key="12">
    <source>
        <dbReference type="Google" id="ProtNLM"/>
    </source>
</evidence>
<feature type="domain" description="NB-ARC" evidence="6">
    <location>
        <begin position="178"/>
        <end position="348"/>
    </location>
</feature>
<evidence type="ECO:0000256" key="1">
    <source>
        <dbReference type="ARBA" id="ARBA00022614"/>
    </source>
</evidence>
<dbReference type="Gene3D" id="1.10.8.430">
    <property type="entry name" value="Helical domain of apoptotic protease-activating factors"/>
    <property type="match status" value="1"/>
</dbReference>
<proteinExistence type="predicted"/>
<dbReference type="InterPro" id="IPR036388">
    <property type="entry name" value="WH-like_DNA-bd_sf"/>
</dbReference>
<keyword evidence="1" id="KW-0433">Leucine-rich repeat</keyword>
<keyword evidence="3" id="KW-0547">Nucleotide-binding</keyword>
<dbReference type="Pfam" id="PF18052">
    <property type="entry name" value="Rx_N"/>
    <property type="match status" value="1"/>
</dbReference>
<dbReference type="Pfam" id="PF25019">
    <property type="entry name" value="LRR_R13L1-DRL21"/>
    <property type="match status" value="1"/>
</dbReference>
<organism evidence="10 11">
    <name type="scientific">Erythroxylum novogranatense</name>
    <dbReference type="NCBI Taxonomy" id="1862640"/>
    <lineage>
        <taxon>Eukaryota</taxon>
        <taxon>Viridiplantae</taxon>
        <taxon>Streptophyta</taxon>
        <taxon>Embryophyta</taxon>
        <taxon>Tracheophyta</taxon>
        <taxon>Spermatophyta</taxon>
        <taxon>Magnoliopsida</taxon>
        <taxon>eudicotyledons</taxon>
        <taxon>Gunneridae</taxon>
        <taxon>Pentapetalae</taxon>
        <taxon>rosids</taxon>
        <taxon>fabids</taxon>
        <taxon>Malpighiales</taxon>
        <taxon>Erythroxylaceae</taxon>
        <taxon>Erythroxylum</taxon>
    </lineage>
</organism>
<evidence type="ECO:0000256" key="4">
    <source>
        <dbReference type="ARBA" id="ARBA00022821"/>
    </source>
</evidence>
<comment type="caution">
    <text evidence="10">The sequence shown here is derived from an EMBL/GenBank/DDBJ whole genome shotgun (WGS) entry which is preliminary data.</text>
</comment>
<dbReference type="InterPro" id="IPR042197">
    <property type="entry name" value="Apaf_helical"/>
</dbReference>
<keyword evidence="5" id="KW-0067">ATP-binding</keyword>
<evidence type="ECO:0000259" key="7">
    <source>
        <dbReference type="Pfam" id="PF18052"/>
    </source>
</evidence>
<evidence type="ECO:0000256" key="2">
    <source>
        <dbReference type="ARBA" id="ARBA00022737"/>
    </source>
</evidence>
<sequence length="993" mass="113868">MAAEVVAGSFLNAFFHVLFDRMVSQRFVDFFGRQKLSDHLLQKLKTAMNSVRGVLDDAEEKEITKPAVKQWLDDLKNAFFQADDFLDEIDYEATRLELEAESRSITDEVRKFLRSRKSFKKGLKERLMEILETIEDLVNQKDMLGLREIIGGGQSTQRTPTTSVVETSSIFGRERDQEAIMEVLLSDDVNRSNNLSIISIVGLGGIGKTTLAQLIYRDERVRNRFDVRGWVCVSEEFDIPRITRDIVKEVAQMACDDKTLNQIQIELEEKLKEKRFLLVLDDVWNESVNYWDQLLKPLKSGAPGSKIIITTRNDGVAAAVSFSTIFRLDVLASTECWQLFCKHAFEDENCGDYPHLEEIGKEIVKRCEGLPLVVKVMGGILRSKRNVKDWENVLRNDLWKFSKDDVLPVLRLSYRYLPSHLKQCFAYCSIFPKDYMFKKEQLILLWMAEGFLIEQEGNETMEEVGEEYFEELVSRSFFQHVNNSFVMHDLINDLARVVAGDFCFRFENQEICRTFERLRYFSFAAVKQESSSRQLSSIFKSHLLRTFLLMSNTEWELQEMIPDLFLNQQRLRVLSLSQCWNVVKFPSSISHLVHLRYLDLSSTSIQSLPECFCSFYNLQTLKLTCCVNLAKLPTEMGRLINMRYLDIQGTKLQEMPHLQTLTDFFVGKREGCGVKELGSLQHLGGTLRIHNLQNVVNAKDALEAKIKFKKNLKKLELYWKGGADDSHHQKAVLDGLQPHTEIEGISVIGYGGTSFPNWLADSSFIKLNSLKLEGCKYCSSLSPVGQMSYLKYLEVRGFNEVRVIDSDFYGRCVSAVKPFQSLETISFEDMLQWQEWRPYGRVGESESGAFPCLKQLCVMNCPNLKGTLPSHLPSLTKLVIKNSPQLLNNGSYPNLSSMELTNGDYPHFCSFNYLVIINFQESVLEKIGQLGSSLKQITIAKHKPLGCFPLELFPELRSLTIGGCPNFESLCTSSQEFISFEYLTKLFLRIVRS</sequence>
<protein>
    <recommendedName>
        <fullName evidence="12">Disease resistance RPP13-like protein 1</fullName>
    </recommendedName>
</protein>
<feature type="domain" description="Disease resistance protein winged helix" evidence="8">
    <location>
        <begin position="430"/>
        <end position="495"/>
    </location>
</feature>
<dbReference type="FunFam" id="1.10.10.10:FF:000322">
    <property type="entry name" value="Probable disease resistance protein At1g63360"/>
    <property type="match status" value="1"/>
</dbReference>
<evidence type="ECO:0000259" key="6">
    <source>
        <dbReference type="Pfam" id="PF00931"/>
    </source>
</evidence>
<dbReference type="GO" id="GO:0051707">
    <property type="term" value="P:response to other organism"/>
    <property type="evidence" value="ECO:0007669"/>
    <property type="project" value="UniProtKB-ARBA"/>
</dbReference>
<dbReference type="InterPro" id="IPR032675">
    <property type="entry name" value="LRR_dom_sf"/>
</dbReference>
<keyword evidence="4" id="KW-0611">Plant defense</keyword>
<dbReference type="EMBL" id="JAIWQS010000007">
    <property type="protein sequence ID" value="KAJ8759540.1"/>
    <property type="molecule type" value="Genomic_DNA"/>
</dbReference>
<dbReference type="InterPro" id="IPR056789">
    <property type="entry name" value="LRR_R13L1-DRL21"/>
</dbReference>
<feature type="domain" description="R13L1/DRL21-like LRR repeat region" evidence="9">
    <location>
        <begin position="675"/>
        <end position="797"/>
    </location>
</feature>
<dbReference type="Gene3D" id="1.10.10.10">
    <property type="entry name" value="Winged helix-like DNA-binding domain superfamily/Winged helix DNA-binding domain"/>
    <property type="match status" value="1"/>
</dbReference>
<evidence type="ECO:0000256" key="5">
    <source>
        <dbReference type="ARBA" id="ARBA00022840"/>
    </source>
</evidence>
<dbReference type="GO" id="GO:0043531">
    <property type="term" value="F:ADP binding"/>
    <property type="evidence" value="ECO:0007669"/>
    <property type="project" value="InterPro"/>
</dbReference>
<evidence type="ECO:0000259" key="9">
    <source>
        <dbReference type="Pfam" id="PF25019"/>
    </source>
</evidence>
<dbReference type="Gene3D" id="3.80.10.10">
    <property type="entry name" value="Ribonuclease Inhibitor"/>
    <property type="match status" value="1"/>
</dbReference>
<dbReference type="InterPro" id="IPR027417">
    <property type="entry name" value="P-loop_NTPase"/>
</dbReference>
<dbReference type="InterPro" id="IPR041118">
    <property type="entry name" value="Rx_N"/>
</dbReference>
<dbReference type="Pfam" id="PF00931">
    <property type="entry name" value="NB-ARC"/>
    <property type="match status" value="1"/>
</dbReference>
<gene>
    <name evidence="10" type="ORF">K2173_007160</name>
</gene>
<dbReference type="PANTHER" id="PTHR36766">
    <property type="entry name" value="PLANT BROAD-SPECTRUM MILDEW RESISTANCE PROTEIN RPW8"/>
    <property type="match status" value="1"/>
</dbReference>
<dbReference type="Pfam" id="PF23559">
    <property type="entry name" value="WHD_DRP"/>
    <property type="match status" value="1"/>
</dbReference>
<dbReference type="InterPro" id="IPR058922">
    <property type="entry name" value="WHD_DRP"/>
</dbReference>
<dbReference type="PANTHER" id="PTHR36766:SF40">
    <property type="entry name" value="DISEASE RESISTANCE PROTEIN RGA3"/>
    <property type="match status" value="1"/>
</dbReference>
<dbReference type="Gene3D" id="3.40.50.300">
    <property type="entry name" value="P-loop containing nucleotide triphosphate hydrolases"/>
    <property type="match status" value="1"/>
</dbReference>
<dbReference type="SUPFAM" id="SSF52540">
    <property type="entry name" value="P-loop containing nucleoside triphosphate hydrolases"/>
    <property type="match status" value="1"/>
</dbReference>
<dbReference type="GO" id="GO:0005524">
    <property type="term" value="F:ATP binding"/>
    <property type="evidence" value="ECO:0007669"/>
    <property type="project" value="UniProtKB-KW"/>
</dbReference>
<accession>A0AAV8SZW0</accession>
<dbReference type="Proteomes" id="UP001159364">
    <property type="component" value="Linkage Group LG07"/>
</dbReference>
<evidence type="ECO:0000313" key="10">
    <source>
        <dbReference type="EMBL" id="KAJ8759540.1"/>
    </source>
</evidence>
<evidence type="ECO:0000256" key="3">
    <source>
        <dbReference type="ARBA" id="ARBA00022741"/>
    </source>
</evidence>
<dbReference type="PRINTS" id="PR00364">
    <property type="entry name" value="DISEASERSIST"/>
</dbReference>
<dbReference type="SUPFAM" id="SSF52058">
    <property type="entry name" value="L domain-like"/>
    <property type="match status" value="1"/>
</dbReference>
<dbReference type="AlphaFoldDB" id="A0AAV8SZW0"/>
<dbReference type="InterPro" id="IPR002182">
    <property type="entry name" value="NB-ARC"/>
</dbReference>
<keyword evidence="11" id="KW-1185">Reference proteome</keyword>
<keyword evidence="2" id="KW-0677">Repeat</keyword>
<evidence type="ECO:0000259" key="8">
    <source>
        <dbReference type="Pfam" id="PF23559"/>
    </source>
</evidence>
<reference evidence="10 11" key="1">
    <citation type="submission" date="2021-09" db="EMBL/GenBank/DDBJ databases">
        <title>Genomic insights and catalytic innovation underlie evolution of tropane alkaloids biosynthesis.</title>
        <authorList>
            <person name="Wang Y.-J."/>
            <person name="Tian T."/>
            <person name="Huang J.-P."/>
            <person name="Huang S.-X."/>
        </authorList>
    </citation>
    <scope>NUCLEOTIDE SEQUENCE [LARGE SCALE GENOMIC DNA]</scope>
    <source>
        <strain evidence="10">KIB-2018</strain>
        <tissue evidence="10">Leaf</tissue>
    </source>
</reference>